<dbReference type="GO" id="GO:0016282">
    <property type="term" value="C:eukaryotic 43S preinitiation complex"/>
    <property type="evidence" value="ECO:0007669"/>
    <property type="project" value="UniProtKB-UniRule"/>
</dbReference>
<dbReference type="GO" id="GO:0033290">
    <property type="term" value="C:eukaryotic 48S preinitiation complex"/>
    <property type="evidence" value="ECO:0007669"/>
    <property type="project" value="UniProtKB-UniRule"/>
</dbReference>
<reference evidence="10 11" key="1">
    <citation type="journal article" date="2011" name="Proc. Natl. Acad. Sci. U.S.A.">
        <title>Evolutionary erosion of yeast sex chromosomes by mating-type switching accidents.</title>
        <authorList>
            <person name="Gordon J.L."/>
            <person name="Armisen D."/>
            <person name="Proux-Wera E."/>
            <person name="Oheigeartaigh S.S."/>
            <person name="Byrne K.P."/>
            <person name="Wolfe K.H."/>
        </authorList>
    </citation>
    <scope>NUCLEOTIDE SEQUENCE [LARGE SCALE GENOMIC DNA]</scope>
    <source>
        <strain evidence="11">ATCC 22294 / BCRC 22015 / CBS 2517 / CECT 1963 / NBRC 1671 / NRRL Y-8276</strain>
    </source>
</reference>
<evidence type="ECO:0000256" key="8">
    <source>
        <dbReference type="SAM" id="MobiDB-lite"/>
    </source>
</evidence>
<dbReference type="GO" id="GO:0003729">
    <property type="term" value="F:mRNA binding"/>
    <property type="evidence" value="ECO:0007669"/>
    <property type="project" value="TreeGrafter"/>
</dbReference>
<dbReference type="GO" id="GO:0043614">
    <property type="term" value="C:multi-eIF complex"/>
    <property type="evidence" value="ECO:0007669"/>
    <property type="project" value="EnsemblFungi"/>
</dbReference>
<dbReference type="FunCoup" id="H2ARM6">
    <property type="interactions" value="1437"/>
</dbReference>
<dbReference type="Gene3D" id="1.25.40.860">
    <property type="match status" value="1"/>
</dbReference>
<feature type="domain" description="PCI" evidence="9">
    <location>
        <begin position="319"/>
        <end position="493"/>
    </location>
</feature>
<evidence type="ECO:0000256" key="2">
    <source>
        <dbReference type="ARBA" id="ARBA00022490"/>
    </source>
</evidence>
<dbReference type="eggNOG" id="KOG2072">
    <property type="taxonomic scope" value="Eukaryota"/>
</dbReference>
<dbReference type="SMART" id="SM00088">
    <property type="entry name" value="PINT"/>
    <property type="match status" value="1"/>
</dbReference>
<dbReference type="Pfam" id="PF01399">
    <property type="entry name" value="PCI"/>
    <property type="match status" value="1"/>
</dbReference>
<evidence type="ECO:0000256" key="5">
    <source>
        <dbReference type="ARBA" id="ARBA00022917"/>
    </source>
</evidence>
<comment type="similarity">
    <text evidence="7">Belongs to the eIF-3 subunit A family.</text>
</comment>
<feature type="coiled-coil region" evidence="7">
    <location>
        <begin position="691"/>
        <end position="725"/>
    </location>
</feature>
<evidence type="ECO:0000256" key="1">
    <source>
        <dbReference type="ARBA" id="ARBA00004496"/>
    </source>
</evidence>
<dbReference type="InterPro" id="IPR000717">
    <property type="entry name" value="PCI_dom"/>
</dbReference>
<feature type="region of interest" description="Disordered" evidence="8">
    <location>
        <begin position="862"/>
        <end position="1005"/>
    </location>
</feature>
<dbReference type="PANTHER" id="PTHR14005">
    <property type="entry name" value="EUKARYOTIC TRANSLATION INITIATION FACTOR 3, THETA SUBUNIT"/>
    <property type="match status" value="1"/>
</dbReference>
<sequence length="1005" mass="116092">MAPPVLRPENALKRAEELISVGEEQAALQSLYDFITARRIRWAQPSLVEPIVFKFLELGVQLKRGRLIKDGLHQYKKLVQGSTEGLVSVGAVARKFIDLVETKMASEQAKEDEREDEDEDLEGGVTPENLLTSVYEQDQSVGGFNDEAITSWMRFSWESYRSVLDLLRNNSQLEITYSGVVTRSMLFCLNHNRKNEFKRLADVLRQHLDAANYQQSKYATNVVDLSDAATLKRYLDQRFQLVNVSVKLELWHEAFRAVEDVYHLMKMSKSAPKMSTLATYYENLAKVFFVSNDQLLHTIAYKKFYKLYLTNPKADEEQFKEYASRIFLSALSIKLDYLPLVGYDPQLRLYRLLNLESKPTRKEVIDSLLEDEMFFMVDEEIKQLYELVENNFDVSAIKDQLTVLLPKLLSKPYFQPYLESVRDVIVRRLLLKASAQYTSVSFEDLFSFLSLPEPMKISNWDIEKALLQAAVEDYVSFSIDHDSKTVTFVKDPFEAFVGAAPVVDEEEQEEEQQREDNLEVEDELDAIDGEENEEAQVEPEIIVTRNYYIRNKLSELSKFLSEVESYSESSYMEKIKLARENLIQQNKDAIERAKKAAEERTKKSLEQKQRYMADAALQAQQDGELKQQRIMEEKAAIEAKLAEDARRRLVEKKKRELQELKDKEAKRFIAEVNEKGHVYIDPTEAAKSDLKDLTQLVVKQLSKDKDELEEKINFALKRLDHNERALRKVELPLLQKEASALRDIDLKKYETMKSKIIETARAEHEAKLAEHSRLLSVYGDYKNIKQRLLEAHNVKFAEARKEMSAKLEAAKQARITEVRQKRYEEAVAKQRQEVAAAERQKRAKEQEEILRKQREVEEALERKAATSKTATRVPATTPVVQKSQADLDEVARKQREVEEALERKTASAPKRSGYIPPSQRASMQKSQSELDDIARKQREVEEALERKVSASKAMPRAMPSVAQKSQADLDEIARKQREVEEALEKKTAPAPKRTGYIPPSQRRRQ</sequence>
<feature type="coiled-coil region" evidence="7">
    <location>
        <begin position="572"/>
        <end position="607"/>
    </location>
</feature>
<feature type="compositionally biased region" description="Basic and acidic residues" evidence="8">
    <location>
        <begin position="971"/>
        <end position="987"/>
    </location>
</feature>
<dbReference type="GO" id="GO:0071541">
    <property type="term" value="C:eukaryotic translation initiation factor 3 complex, eIF3m"/>
    <property type="evidence" value="ECO:0007669"/>
    <property type="project" value="TreeGrafter"/>
</dbReference>
<feature type="compositionally biased region" description="Basic and acidic residues" evidence="8">
    <location>
        <begin position="889"/>
        <end position="905"/>
    </location>
</feature>
<evidence type="ECO:0000259" key="9">
    <source>
        <dbReference type="PROSITE" id="PS50250"/>
    </source>
</evidence>
<evidence type="ECO:0000256" key="4">
    <source>
        <dbReference type="ARBA" id="ARBA00022884"/>
    </source>
</evidence>
<name>H2ARM6_KAZAF</name>
<dbReference type="KEGG" id="kaf:KAFR_0C00300"/>
<evidence type="ECO:0000256" key="7">
    <source>
        <dbReference type="HAMAP-Rule" id="MF_03000"/>
    </source>
</evidence>
<evidence type="ECO:0000256" key="3">
    <source>
        <dbReference type="ARBA" id="ARBA00022540"/>
    </source>
</evidence>
<evidence type="ECO:0000313" key="11">
    <source>
        <dbReference type="Proteomes" id="UP000005220"/>
    </source>
</evidence>
<organism evidence="10 11">
    <name type="scientific">Kazachstania africana (strain ATCC 22294 / BCRC 22015 / CBS 2517 / CECT 1963 / NBRC 1671 / NRRL Y-8276)</name>
    <name type="common">Yeast</name>
    <name type="synonym">Kluyveromyces africanus</name>
    <dbReference type="NCBI Taxonomy" id="1071382"/>
    <lineage>
        <taxon>Eukaryota</taxon>
        <taxon>Fungi</taxon>
        <taxon>Dikarya</taxon>
        <taxon>Ascomycota</taxon>
        <taxon>Saccharomycotina</taxon>
        <taxon>Saccharomycetes</taxon>
        <taxon>Saccharomycetales</taxon>
        <taxon>Saccharomycetaceae</taxon>
        <taxon>Kazachstania</taxon>
    </lineage>
</organism>
<feature type="coiled-coil region" evidence="7">
    <location>
        <begin position="639"/>
        <end position="667"/>
    </location>
</feature>
<dbReference type="STRING" id="1071382.H2ARM6"/>
<dbReference type="GeneID" id="13884946"/>
<feature type="compositionally biased region" description="Basic and acidic residues" evidence="8">
    <location>
        <begin position="932"/>
        <end position="948"/>
    </location>
</feature>
<dbReference type="InParanoid" id="H2ARM6"/>
<dbReference type="GO" id="GO:0000131">
    <property type="term" value="C:incipient cellular bud site"/>
    <property type="evidence" value="ECO:0007669"/>
    <property type="project" value="EnsemblFungi"/>
</dbReference>
<keyword evidence="11" id="KW-1185">Reference proteome</keyword>
<dbReference type="PANTHER" id="PTHR14005:SF0">
    <property type="entry name" value="EUKARYOTIC TRANSLATION INITIATION FACTOR 3 SUBUNIT A"/>
    <property type="match status" value="1"/>
</dbReference>
<keyword evidence="6 7" id="KW-0175">Coiled coil</keyword>
<dbReference type="InterPro" id="IPR027512">
    <property type="entry name" value="EIF3A"/>
</dbReference>
<dbReference type="InterPro" id="IPR054711">
    <property type="entry name" value="eIF3a_PCI_TPR-like"/>
</dbReference>
<dbReference type="OrthoDB" id="18884at2759"/>
<dbReference type="EMBL" id="HE650823">
    <property type="protein sequence ID" value="CCF57026.1"/>
    <property type="molecule type" value="Genomic_DNA"/>
</dbReference>
<dbReference type="GO" id="GO:0003743">
    <property type="term" value="F:translation initiation factor activity"/>
    <property type="evidence" value="ECO:0007669"/>
    <property type="project" value="UniProtKB-UniRule"/>
</dbReference>
<dbReference type="PROSITE" id="PS50250">
    <property type="entry name" value="PCI"/>
    <property type="match status" value="1"/>
</dbReference>
<dbReference type="RefSeq" id="XP_003956161.1">
    <property type="nucleotide sequence ID" value="XM_003956112.1"/>
</dbReference>
<dbReference type="GO" id="GO:0001732">
    <property type="term" value="P:formation of cytoplasmic translation initiation complex"/>
    <property type="evidence" value="ECO:0007669"/>
    <property type="project" value="UniProtKB-UniRule"/>
</dbReference>
<dbReference type="GO" id="GO:0010494">
    <property type="term" value="C:cytoplasmic stress granule"/>
    <property type="evidence" value="ECO:0007669"/>
    <property type="project" value="EnsemblFungi"/>
</dbReference>
<keyword evidence="3 7" id="KW-0396">Initiation factor</keyword>
<dbReference type="Pfam" id="PF22591">
    <property type="entry name" value="eIF3a_PCI_TPR-like"/>
    <property type="match status" value="1"/>
</dbReference>
<dbReference type="Proteomes" id="UP000005220">
    <property type="component" value="Chromosome 3"/>
</dbReference>
<keyword evidence="5 7" id="KW-0648">Protein biosynthesis</keyword>
<dbReference type="AlphaFoldDB" id="H2ARM6"/>
<dbReference type="Gene3D" id="4.10.860.10">
    <property type="entry name" value="UVR domain"/>
    <property type="match status" value="1"/>
</dbReference>
<accession>H2ARM6</accession>
<comment type="subcellular location">
    <subcellularLocation>
        <location evidence="1 7">Cytoplasm</location>
    </subcellularLocation>
</comment>
<keyword evidence="4 7" id="KW-0694">RNA-binding</keyword>
<dbReference type="HOGENOM" id="CLU_002096_2_1_1"/>
<evidence type="ECO:0000256" key="6">
    <source>
        <dbReference type="ARBA" id="ARBA00023054"/>
    </source>
</evidence>
<keyword evidence="2 7" id="KW-0963">Cytoplasm</keyword>
<gene>
    <name evidence="10" type="primary">KAFR0C00300</name>
    <name evidence="7" type="synonym">TIF32</name>
    <name evidence="10" type="ORF">KAFR_0C00300</name>
</gene>
<proteinExistence type="inferred from homology"/>
<dbReference type="GO" id="GO:0071540">
    <property type="term" value="C:eukaryotic translation initiation factor 3 complex, eIF3e"/>
    <property type="evidence" value="ECO:0007669"/>
    <property type="project" value="TreeGrafter"/>
</dbReference>
<comment type="subunit">
    <text evidence="7">Component of the eukaryotic translation initiation factor 3 (eIF-3) complex.</text>
</comment>
<dbReference type="GO" id="GO:0002188">
    <property type="term" value="P:translation reinitiation"/>
    <property type="evidence" value="ECO:0007669"/>
    <property type="project" value="EnsemblFungi"/>
</dbReference>
<dbReference type="HAMAP" id="MF_03000">
    <property type="entry name" value="eIF3a"/>
    <property type="match status" value="1"/>
</dbReference>
<feature type="compositionally biased region" description="Low complexity" evidence="8">
    <location>
        <begin position="869"/>
        <end position="880"/>
    </location>
</feature>
<dbReference type="FunFam" id="4.10.860.10:FF:000001">
    <property type="entry name" value="Eukaryotic translation initiation factor 3 subunit A"/>
    <property type="match status" value="1"/>
</dbReference>
<protein>
    <recommendedName>
        <fullName evidence="7">Eukaryotic translation initiation factor 3 subunit A</fullName>
        <shortName evidence="7">eIF3a</shortName>
    </recommendedName>
    <alternativeName>
        <fullName evidence="7">Eukaryotic translation initiation factor 3 110 kDa subunit homolog</fullName>
        <shortName evidence="7">eIF3 p110</shortName>
    </alternativeName>
    <alternativeName>
        <fullName evidence="7">Translation initiation factor eIF3, p110 subunit homolog</fullName>
    </alternativeName>
</protein>
<evidence type="ECO:0000313" key="10">
    <source>
        <dbReference type="EMBL" id="CCF57026.1"/>
    </source>
</evidence>
<comment type="function">
    <text evidence="7">RNA-binding component of the eukaryotic translation initiation factor 3 (eIF-3) complex, which is involved in protein synthesis of a specialized repertoire of mRNAs and, together with other initiation factors, stimulates binding of mRNA and methionyl-tRNAi to the 40S ribosome. The eIF-3 complex specifically targets and initiates translation of a subset of mRNAs involved in cell proliferation.</text>
</comment>